<accession>A0ACB7YPI4</accession>
<proteinExistence type="predicted"/>
<evidence type="ECO:0000313" key="2">
    <source>
        <dbReference type="Proteomes" id="UP000828048"/>
    </source>
</evidence>
<name>A0ACB7YPI4_9ERIC</name>
<dbReference type="EMBL" id="CM037161">
    <property type="protein sequence ID" value="KAH7855103.1"/>
    <property type="molecule type" value="Genomic_DNA"/>
</dbReference>
<dbReference type="Proteomes" id="UP000828048">
    <property type="component" value="Chromosome 11"/>
</dbReference>
<evidence type="ECO:0000313" key="1">
    <source>
        <dbReference type="EMBL" id="KAH7855103.1"/>
    </source>
</evidence>
<keyword evidence="2" id="KW-1185">Reference proteome</keyword>
<gene>
    <name evidence="1" type="ORF">Vadar_021261</name>
</gene>
<organism evidence="1 2">
    <name type="scientific">Vaccinium darrowii</name>
    <dbReference type="NCBI Taxonomy" id="229202"/>
    <lineage>
        <taxon>Eukaryota</taxon>
        <taxon>Viridiplantae</taxon>
        <taxon>Streptophyta</taxon>
        <taxon>Embryophyta</taxon>
        <taxon>Tracheophyta</taxon>
        <taxon>Spermatophyta</taxon>
        <taxon>Magnoliopsida</taxon>
        <taxon>eudicotyledons</taxon>
        <taxon>Gunneridae</taxon>
        <taxon>Pentapetalae</taxon>
        <taxon>asterids</taxon>
        <taxon>Ericales</taxon>
        <taxon>Ericaceae</taxon>
        <taxon>Vaccinioideae</taxon>
        <taxon>Vaccinieae</taxon>
        <taxon>Vaccinium</taxon>
    </lineage>
</organism>
<sequence>MWDTALANQAIIASDLVEEYSLTLKKGHDFVKASRVLENPSGDFKSMYRHTSKGAWTFSMQDHGWQVSDCTAEGLKCALLFSQMAPELVGEKMETNRLYDAINVILSLQSNNGGFPAWEPQRAFRWLEKFNLTEFFEDVLIERDCITRAIKYIEETQNPDGSWYGCWGICYTYGTWFAVEGFAYSWQAEVDSTPIHRGIRLLINSQMEDGDFPQQGITGVFMKNCTLNYSSYRNIFPIWALGEYRRHILHALMSTRPDDVK</sequence>
<reference evidence="1 2" key="1">
    <citation type="journal article" date="2021" name="Hortic Res">
        <title>High-quality reference genome and annotation aids understanding of berry development for evergreen blueberry (Vaccinium darrowii).</title>
        <authorList>
            <person name="Yu J."/>
            <person name="Hulse-Kemp A.M."/>
            <person name="Babiker E."/>
            <person name="Staton M."/>
        </authorList>
    </citation>
    <scope>NUCLEOTIDE SEQUENCE [LARGE SCALE GENOMIC DNA]</scope>
    <source>
        <strain evidence="2">cv. NJ 8807/NJ 8810</strain>
        <tissue evidence="1">Young leaf</tissue>
    </source>
</reference>
<protein>
    <submittedName>
        <fullName evidence="1">Uncharacterized protein</fullName>
    </submittedName>
</protein>
<comment type="caution">
    <text evidence="1">The sequence shown here is derived from an EMBL/GenBank/DDBJ whole genome shotgun (WGS) entry which is preliminary data.</text>
</comment>